<comment type="caution">
    <text evidence="2">The sequence shown here is derived from an EMBL/GenBank/DDBJ whole genome shotgun (WGS) entry which is preliminary data.</text>
</comment>
<evidence type="ECO:0000313" key="3">
    <source>
        <dbReference type="Proteomes" id="UP000441336"/>
    </source>
</evidence>
<dbReference type="EMBL" id="WQKZ01000002">
    <property type="protein sequence ID" value="MVN76155.1"/>
    <property type="molecule type" value="Genomic_DNA"/>
</dbReference>
<sequence>MKTTERKKIAYFSINDPLDKRSWSGITYYLGQTLQKNIGSVDFLGPVPIPWVLDKALRGMAKFTRLVFKTEYIPKYSLLKNIYASLYLQWKMAGRHYDFLLAPAAASELAYCGTKLPIIYFGDATYKLYSSAYKKEFHNLNSFSKWEGNFLEKRALRKSSLVVFTSQWARQSAISDYGVQANKIEIMQFGANIDAVPPPHLIFRKQENSLLTLFFLSVDWERKGGDIAFDTLQCLLNQGIAAKLIVCGCIPPPEFAHPNLVVIPFLNKNNAADFEAFVDLFASVHFLLLPTRADCTPVVNSEANAYGVPVITTDVGGVADTVIDGVNGYCLPLEADGQEYAALIAKLYADKDAYQQLVISSRAKFEEELNWDKWAENFEKILAEHQL</sequence>
<dbReference type="CDD" id="cd03801">
    <property type="entry name" value="GT4_PimA-like"/>
    <property type="match status" value="1"/>
</dbReference>
<gene>
    <name evidence="2" type="ORF">GO988_07445</name>
</gene>
<dbReference type="GO" id="GO:0009103">
    <property type="term" value="P:lipopolysaccharide biosynthetic process"/>
    <property type="evidence" value="ECO:0007669"/>
    <property type="project" value="TreeGrafter"/>
</dbReference>
<dbReference type="SUPFAM" id="SSF53756">
    <property type="entry name" value="UDP-Glycosyltransferase/glycogen phosphorylase"/>
    <property type="match status" value="1"/>
</dbReference>
<keyword evidence="1 2" id="KW-0808">Transferase</keyword>
<organism evidence="2 3">
    <name type="scientific">Hymenobacter ginkgonis</name>
    <dbReference type="NCBI Taxonomy" id="2682976"/>
    <lineage>
        <taxon>Bacteria</taxon>
        <taxon>Pseudomonadati</taxon>
        <taxon>Bacteroidota</taxon>
        <taxon>Cytophagia</taxon>
        <taxon>Cytophagales</taxon>
        <taxon>Hymenobacteraceae</taxon>
        <taxon>Hymenobacter</taxon>
    </lineage>
</organism>
<dbReference type="Gene3D" id="3.40.50.2000">
    <property type="entry name" value="Glycogen Phosphorylase B"/>
    <property type="match status" value="2"/>
</dbReference>
<evidence type="ECO:0000256" key="1">
    <source>
        <dbReference type="ARBA" id="ARBA00022679"/>
    </source>
</evidence>
<protein>
    <submittedName>
        <fullName evidence="2">Glycosyltransferase</fullName>
    </submittedName>
</protein>
<dbReference type="PANTHER" id="PTHR46401">
    <property type="entry name" value="GLYCOSYLTRANSFERASE WBBK-RELATED"/>
    <property type="match status" value="1"/>
</dbReference>
<dbReference type="RefSeq" id="WP_157563762.1">
    <property type="nucleotide sequence ID" value="NZ_WQKZ01000002.1"/>
</dbReference>
<dbReference type="GO" id="GO:0016757">
    <property type="term" value="F:glycosyltransferase activity"/>
    <property type="evidence" value="ECO:0007669"/>
    <property type="project" value="TreeGrafter"/>
</dbReference>
<dbReference type="AlphaFoldDB" id="A0A7K1TCQ3"/>
<name>A0A7K1TCQ3_9BACT</name>
<dbReference type="Pfam" id="PF13692">
    <property type="entry name" value="Glyco_trans_1_4"/>
    <property type="match status" value="1"/>
</dbReference>
<reference evidence="2 3" key="1">
    <citation type="submission" date="2019-12" db="EMBL/GenBank/DDBJ databases">
        <title>Hymenobacter sp. HMF4947 Genome sequencing and assembly.</title>
        <authorList>
            <person name="Kang H."/>
            <person name="Cha I."/>
            <person name="Kim H."/>
            <person name="Joh K."/>
        </authorList>
    </citation>
    <scope>NUCLEOTIDE SEQUENCE [LARGE SCALE GENOMIC DNA]</scope>
    <source>
        <strain evidence="2 3">HMF4947</strain>
    </source>
</reference>
<proteinExistence type="predicted"/>
<dbReference type="PANTHER" id="PTHR46401:SF2">
    <property type="entry name" value="GLYCOSYLTRANSFERASE WBBK-RELATED"/>
    <property type="match status" value="1"/>
</dbReference>
<dbReference type="Proteomes" id="UP000441336">
    <property type="component" value="Unassembled WGS sequence"/>
</dbReference>
<evidence type="ECO:0000313" key="2">
    <source>
        <dbReference type="EMBL" id="MVN76155.1"/>
    </source>
</evidence>
<keyword evidence="3" id="KW-1185">Reference proteome</keyword>
<accession>A0A7K1TCQ3</accession>